<accession>A0A7C8QC07</accession>
<dbReference type="OrthoDB" id="5330919at2759"/>
<dbReference type="EMBL" id="WIWS01000110">
    <property type="protein sequence ID" value="KAF3206187.1"/>
    <property type="molecule type" value="Genomic_DNA"/>
</dbReference>
<evidence type="ECO:0000313" key="1">
    <source>
        <dbReference type="EMBL" id="KAF3204322.1"/>
    </source>
</evidence>
<evidence type="ECO:0000313" key="3">
    <source>
        <dbReference type="Proteomes" id="UP000472727"/>
    </source>
</evidence>
<dbReference type="Proteomes" id="UP000472727">
    <property type="component" value="Unassembled WGS sequence"/>
</dbReference>
<reference evidence="2 3" key="1">
    <citation type="submission" date="2019-06" db="EMBL/GenBank/DDBJ databases">
        <authorList>
            <person name="Palmer J.M."/>
        </authorList>
    </citation>
    <scope>NUCLEOTIDE SEQUENCE [LARGE SCALE GENOMIC DNA]</scope>
    <source>
        <strain evidence="2 3">TWF106</strain>
        <strain evidence="1">TWF679</strain>
    </source>
</reference>
<dbReference type="AlphaFoldDB" id="A0A7C8QC07"/>
<name>A0A7C8QC07_ORBOL</name>
<dbReference type="Proteomes" id="UP000614610">
    <property type="component" value="Unassembled WGS sequence"/>
</dbReference>
<evidence type="ECO:0000313" key="2">
    <source>
        <dbReference type="EMBL" id="KAF3206187.1"/>
    </source>
</evidence>
<sequence>MAGGNLNSKGTQLCRLALRSVCNINTTLATSGNERRSERGNAVIVTILARFIFAGLAWGPTLRLGCKSQDPQMQNSAIAACFLRASTYEFTDWNTTTGSNRNLLVCLRGKKEGRKEQKKRD</sequence>
<comment type="caution">
    <text evidence="2">The sequence shown here is derived from an EMBL/GenBank/DDBJ whole genome shotgun (WGS) entry which is preliminary data.</text>
</comment>
<organism evidence="2 3">
    <name type="scientific">Orbilia oligospora</name>
    <name type="common">Nematode-trapping fungus</name>
    <name type="synonym">Arthrobotrys oligospora</name>
    <dbReference type="NCBI Taxonomy" id="2813651"/>
    <lineage>
        <taxon>Eukaryota</taxon>
        <taxon>Fungi</taxon>
        <taxon>Dikarya</taxon>
        <taxon>Ascomycota</taxon>
        <taxon>Pezizomycotina</taxon>
        <taxon>Orbiliomycetes</taxon>
        <taxon>Orbiliales</taxon>
        <taxon>Orbiliaceae</taxon>
        <taxon>Orbilia</taxon>
    </lineage>
</organism>
<protein>
    <submittedName>
        <fullName evidence="2">Uncharacterized protein</fullName>
    </submittedName>
</protein>
<proteinExistence type="predicted"/>
<dbReference type="EMBL" id="WIWT01000072">
    <property type="protein sequence ID" value="KAF3204322.1"/>
    <property type="molecule type" value="Genomic_DNA"/>
</dbReference>
<gene>
    <name evidence="2" type="ORF">TWF106_000880</name>
    <name evidence="1" type="ORF">TWF679_009882</name>
</gene>